<organism evidence="1 2">
    <name type="scientific">Portunus trituberculatus</name>
    <name type="common">Swimming crab</name>
    <name type="synonym">Neptunus trituberculatus</name>
    <dbReference type="NCBI Taxonomy" id="210409"/>
    <lineage>
        <taxon>Eukaryota</taxon>
        <taxon>Metazoa</taxon>
        <taxon>Ecdysozoa</taxon>
        <taxon>Arthropoda</taxon>
        <taxon>Crustacea</taxon>
        <taxon>Multicrustacea</taxon>
        <taxon>Malacostraca</taxon>
        <taxon>Eumalacostraca</taxon>
        <taxon>Eucarida</taxon>
        <taxon>Decapoda</taxon>
        <taxon>Pleocyemata</taxon>
        <taxon>Brachyura</taxon>
        <taxon>Eubrachyura</taxon>
        <taxon>Portunoidea</taxon>
        <taxon>Portunidae</taxon>
        <taxon>Portuninae</taxon>
        <taxon>Portunus</taxon>
    </lineage>
</organism>
<dbReference type="AlphaFoldDB" id="A0A5B7GFS2"/>
<accession>A0A5B7GFS2</accession>
<evidence type="ECO:0000313" key="1">
    <source>
        <dbReference type="EMBL" id="MPC55394.1"/>
    </source>
</evidence>
<comment type="caution">
    <text evidence="1">The sequence shown here is derived from an EMBL/GenBank/DDBJ whole genome shotgun (WGS) entry which is preliminary data.</text>
</comment>
<gene>
    <name evidence="1" type="ORF">E2C01_049329</name>
</gene>
<evidence type="ECO:0000313" key="2">
    <source>
        <dbReference type="Proteomes" id="UP000324222"/>
    </source>
</evidence>
<protein>
    <submittedName>
        <fullName evidence="1">Uncharacterized protein</fullName>
    </submittedName>
</protein>
<name>A0A5B7GFS2_PORTR</name>
<reference evidence="1 2" key="1">
    <citation type="submission" date="2019-05" db="EMBL/GenBank/DDBJ databases">
        <title>Another draft genome of Portunus trituberculatus and its Hox gene families provides insights of decapod evolution.</title>
        <authorList>
            <person name="Jeong J.-H."/>
            <person name="Song I."/>
            <person name="Kim S."/>
            <person name="Choi T."/>
            <person name="Kim D."/>
            <person name="Ryu S."/>
            <person name="Kim W."/>
        </authorList>
    </citation>
    <scope>NUCLEOTIDE SEQUENCE [LARGE SCALE GENOMIC DNA]</scope>
    <source>
        <tissue evidence="1">Muscle</tissue>
    </source>
</reference>
<keyword evidence="2" id="KW-1185">Reference proteome</keyword>
<dbReference type="EMBL" id="VSRR010013134">
    <property type="protein sequence ID" value="MPC55394.1"/>
    <property type="molecule type" value="Genomic_DNA"/>
</dbReference>
<sequence length="105" mass="12367">MNEKGKLYSEHTTVLAFDHDFTSDYFYRGIIIFSFHYITNTRFTSVCRFFGPSRLSKLPRHPTRDQFELLSQFPKHLRDTSKQHRSLAIRLSIAYPPRSADLSPI</sequence>
<proteinExistence type="predicted"/>
<dbReference type="Proteomes" id="UP000324222">
    <property type="component" value="Unassembled WGS sequence"/>
</dbReference>